<dbReference type="GO" id="GO:0016874">
    <property type="term" value="F:ligase activity"/>
    <property type="evidence" value="ECO:0007669"/>
    <property type="project" value="UniProtKB-KW"/>
</dbReference>
<feature type="transmembrane region" description="Helical" evidence="5">
    <location>
        <begin position="219"/>
        <end position="237"/>
    </location>
</feature>
<dbReference type="InterPro" id="IPR051533">
    <property type="entry name" value="WaaL-like"/>
</dbReference>
<evidence type="ECO:0000256" key="2">
    <source>
        <dbReference type="ARBA" id="ARBA00022692"/>
    </source>
</evidence>
<feature type="transmembrane region" description="Helical" evidence="5">
    <location>
        <begin position="194"/>
        <end position="214"/>
    </location>
</feature>
<feature type="domain" description="O-antigen ligase-related" evidence="6">
    <location>
        <begin position="179"/>
        <end position="330"/>
    </location>
</feature>
<dbReference type="Proteomes" id="UP001597521">
    <property type="component" value="Unassembled WGS sequence"/>
</dbReference>
<evidence type="ECO:0000256" key="5">
    <source>
        <dbReference type="SAM" id="Phobius"/>
    </source>
</evidence>
<feature type="transmembrane region" description="Helical" evidence="5">
    <location>
        <begin position="172"/>
        <end position="188"/>
    </location>
</feature>
<dbReference type="PANTHER" id="PTHR37422:SF13">
    <property type="entry name" value="LIPOPOLYSACCHARIDE BIOSYNTHESIS PROTEIN PA4999-RELATED"/>
    <property type="match status" value="1"/>
</dbReference>
<reference evidence="8" key="1">
    <citation type="journal article" date="2019" name="Int. J. Syst. Evol. Microbiol.">
        <title>The Global Catalogue of Microorganisms (GCM) 10K type strain sequencing project: providing services to taxonomists for standard genome sequencing and annotation.</title>
        <authorList>
            <consortium name="The Broad Institute Genomics Platform"/>
            <consortium name="The Broad Institute Genome Sequencing Center for Infectious Disease"/>
            <person name="Wu L."/>
            <person name="Ma J."/>
        </authorList>
    </citation>
    <scope>NUCLEOTIDE SEQUENCE [LARGE SCALE GENOMIC DNA]</scope>
    <source>
        <strain evidence="8">CCM 7427</strain>
    </source>
</reference>
<evidence type="ECO:0000256" key="1">
    <source>
        <dbReference type="ARBA" id="ARBA00004141"/>
    </source>
</evidence>
<comment type="subcellular location">
    <subcellularLocation>
        <location evidence="1">Membrane</location>
        <topology evidence="1">Multi-pass membrane protein</topology>
    </subcellularLocation>
</comment>
<protein>
    <submittedName>
        <fullName evidence="7">O-antigen ligase family protein</fullName>
    </submittedName>
</protein>
<organism evidence="7 8">
    <name type="scientific">Devosia albogilva</name>
    <dbReference type="NCBI Taxonomy" id="429726"/>
    <lineage>
        <taxon>Bacteria</taxon>
        <taxon>Pseudomonadati</taxon>
        <taxon>Pseudomonadota</taxon>
        <taxon>Alphaproteobacteria</taxon>
        <taxon>Hyphomicrobiales</taxon>
        <taxon>Devosiaceae</taxon>
        <taxon>Devosia</taxon>
    </lineage>
</organism>
<dbReference type="InterPro" id="IPR007016">
    <property type="entry name" value="O-antigen_ligase-rel_domated"/>
</dbReference>
<keyword evidence="4 5" id="KW-0472">Membrane</keyword>
<feature type="transmembrane region" description="Helical" evidence="5">
    <location>
        <begin position="30"/>
        <end position="49"/>
    </location>
</feature>
<accession>A0ABW5QNH6</accession>
<dbReference type="EMBL" id="JBHUNP010000001">
    <property type="protein sequence ID" value="MFD2648864.1"/>
    <property type="molecule type" value="Genomic_DNA"/>
</dbReference>
<comment type="caution">
    <text evidence="7">The sequence shown here is derived from an EMBL/GenBank/DDBJ whole genome shotgun (WGS) entry which is preliminary data.</text>
</comment>
<sequence>MTLEKTSPLILLAALVAALAMAPVAPEAGNILFLAAGGVALLLLRPAALDLIGRPAIWMPLAGLFLLAVAYSVAARGPGGLAGLLFVVPLVAMIPLIGAGAGHTAPSPAMIAVLALCGSAGAAAIAIVEFASTGSTRAGGTVANPIHFADLALAVGFLALLGTALGRGRGRWLFLLAPLLATVAVLLSGTRGAVVALVAMSGAAVLAGVVVRLISLRHLAIGALLLVVVLIGAWLAGAGQTSGVQRVMTDIGDVLRTGLPTDESTSERLQMYEGGLKAFLASPVVGHGPFEFVEAAASRATVRFEGAPHLHSDLADFAASGGVLGLIAYFLFLLAPLAEALRTPDPETRKGLVVVSAALVAGYFVMGLTNAMFGILNLTVFYAAATLTVFIVSNSGADHRTA</sequence>
<feature type="transmembrane region" description="Helical" evidence="5">
    <location>
        <begin position="317"/>
        <end position="338"/>
    </location>
</feature>
<evidence type="ECO:0000256" key="4">
    <source>
        <dbReference type="ARBA" id="ARBA00023136"/>
    </source>
</evidence>
<keyword evidence="7" id="KW-0436">Ligase</keyword>
<dbReference type="RefSeq" id="WP_386834195.1">
    <property type="nucleotide sequence ID" value="NZ_JBHUNP010000001.1"/>
</dbReference>
<keyword evidence="3 5" id="KW-1133">Transmembrane helix</keyword>
<name>A0ABW5QNH6_9HYPH</name>
<evidence type="ECO:0000313" key="7">
    <source>
        <dbReference type="EMBL" id="MFD2648864.1"/>
    </source>
</evidence>
<dbReference type="PANTHER" id="PTHR37422">
    <property type="entry name" value="TEICHURONIC ACID BIOSYNTHESIS PROTEIN TUAE"/>
    <property type="match status" value="1"/>
</dbReference>
<keyword evidence="2 5" id="KW-0812">Transmembrane</keyword>
<feature type="transmembrane region" description="Helical" evidence="5">
    <location>
        <begin position="80"/>
        <end position="102"/>
    </location>
</feature>
<feature type="transmembrane region" description="Helical" evidence="5">
    <location>
        <begin position="56"/>
        <end position="74"/>
    </location>
</feature>
<dbReference type="Pfam" id="PF04932">
    <property type="entry name" value="Wzy_C"/>
    <property type="match status" value="1"/>
</dbReference>
<evidence type="ECO:0000259" key="6">
    <source>
        <dbReference type="Pfam" id="PF04932"/>
    </source>
</evidence>
<feature type="transmembrane region" description="Helical" evidence="5">
    <location>
        <begin position="148"/>
        <end position="165"/>
    </location>
</feature>
<keyword evidence="8" id="KW-1185">Reference proteome</keyword>
<evidence type="ECO:0000256" key="3">
    <source>
        <dbReference type="ARBA" id="ARBA00022989"/>
    </source>
</evidence>
<feature type="transmembrane region" description="Helical" evidence="5">
    <location>
        <begin position="372"/>
        <end position="392"/>
    </location>
</feature>
<feature type="transmembrane region" description="Helical" evidence="5">
    <location>
        <begin position="109"/>
        <end position="128"/>
    </location>
</feature>
<proteinExistence type="predicted"/>
<feature type="transmembrane region" description="Helical" evidence="5">
    <location>
        <begin position="350"/>
        <end position="366"/>
    </location>
</feature>
<gene>
    <name evidence="7" type="ORF">ACFSX5_13825</name>
</gene>
<evidence type="ECO:0000313" key="8">
    <source>
        <dbReference type="Proteomes" id="UP001597521"/>
    </source>
</evidence>